<dbReference type="EMBL" id="VCMV01000003">
    <property type="protein sequence ID" value="KAB0269171.1"/>
    <property type="molecule type" value="Genomic_DNA"/>
</dbReference>
<protein>
    <submittedName>
        <fullName evidence="3">Cupin domain-containing protein</fullName>
    </submittedName>
</protein>
<reference evidence="3 4" key="1">
    <citation type="journal article" date="2019" name="Microorganisms">
        <title>Genome Insights into the Novel Species Microvirga brassicacearum, a Rapeseed Endophyte with Biotechnological Potential.</title>
        <authorList>
            <person name="Jimenez-Gomez A."/>
            <person name="Saati-Santamaria Z."/>
            <person name="Igual J.M."/>
            <person name="Rivas R."/>
            <person name="Mateos P.F."/>
            <person name="Garcia-Fraile P."/>
        </authorList>
    </citation>
    <scope>NUCLEOTIDE SEQUENCE [LARGE SCALE GENOMIC DNA]</scope>
    <source>
        <strain evidence="3 4">CDVBN77</strain>
    </source>
</reference>
<dbReference type="InterPro" id="IPR013096">
    <property type="entry name" value="Cupin_2"/>
</dbReference>
<dbReference type="Pfam" id="PF07883">
    <property type="entry name" value="Cupin_2"/>
    <property type="match status" value="1"/>
</dbReference>
<evidence type="ECO:0000259" key="2">
    <source>
        <dbReference type="Pfam" id="PF07883"/>
    </source>
</evidence>
<gene>
    <name evidence="3" type="ORF">FEZ63_03450</name>
</gene>
<dbReference type="GO" id="GO:0046872">
    <property type="term" value="F:metal ion binding"/>
    <property type="evidence" value="ECO:0007669"/>
    <property type="project" value="UniProtKB-KW"/>
</dbReference>
<feature type="domain" description="Cupin type-2" evidence="2">
    <location>
        <begin position="53"/>
        <end position="120"/>
    </location>
</feature>
<comment type="caution">
    <text evidence="3">The sequence shown here is derived from an EMBL/GenBank/DDBJ whole genome shotgun (WGS) entry which is preliminary data.</text>
</comment>
<dbReference type="RefSeq" id="WP_150942229.1">
    <property type="nucleotide sequence ID" value="NZ_VCMV01000003.1"/>
</dbReference>
<evidence type="ECO:0000256" key="1">
    <source>
        <dbReference type="ARBA" id="ARBA00022723"/>
    </source>
</evidence>
<accession>A0A5N3PHF2</accession>
<name>A0A5N3PHF2_9HYPH</name>
<dbReference type="OrthoDB" id="9791637at2"/>
<dbReference type="CDD" id="cd02224">
    <property type="entry name" value="cupin_SPO2919-like"/>
    <property type="match status" value="1"/>
</dbReference>
<dbReference type="InterPro" id="IPR011051">
    <property type="entry name" value="RmlC_Cupin_sf"/>
</dbReference>
<evidence type="ECO:0000313" key="3">
    <source>
        <dbReference type="EMBL" id="KAB0269171.1"/>
    </source>
</evidence>
<organism evidence="3 4">
    <name type="scientific">Microvirga brassicacearum</name>
    <dbReference type="NCBI Taxonomy" id="2580413"/>
    <lineage>
        <taxon>Bacteria</taxon>
        <taxon>Pseudomonadati</taxon>
        <taxon>Pseudomonadota</taxon>
        <taxon>Alphaproteobacteria</taxon>
        <taxon>Hyphomicrobiales</taxon>
        <taxon>Methylobacteriaceae</taxon>
        <taxon>Microvirga</taxon>
    </lineage>
</organism>
<dbReference type="InterPro" id="IPR014710">
    <property type="entry name" value="RmlC-like_jellyroll"/>
</dbReference>
<keyword evidence="4" id="KW-1185">Reference proteome</keyword>
<dbReference type="AlphaFoldDB" id="A0A5N3PHF2"/>
<dbReference type="Gene3D" id="2.60.120.10">
    <property type="entry name" value="Jelly Rolls"/>
    <property type="match status" value="1"/>
</dbReference>
<sequence length="160" mass="17390">MSEGRKPAVILRAADIAAQPTVFSHPYNPRSELGGAPLSRLAGLARAPVSLGRIQPGKESFVLHAHHFEEEWLYILEGQATLISGEEEHIVGPGDFIAFGTPSLPHHLRNDSAGELVYLMGGENRDVDIIDFPQQGKIGVKSPEGFIVFDAANKKNWGEL</sequence>
<proteinExistence type="predicted"/>
<keyword evidence="1" id="KW-0479">Metal-binding</keyword>
<dbReference type="PANTHER" id="PTHR35848:SF9">
    <property type="entry name" value="SLL1358 PROTEIN"/>
    <property type="match status" value="1"/>
</dbReference>
<dbReference type="SUPFAM" id="SSF51182">
    <property type="entry name" value="RmlC-like cupins"/>
    <property type="match status" value="1"/>
</dbReference>
<evidence type="ECO:0000313" key="4">
    <source>
        <dbReference type="Proteomes" id="UP000325684"/>
    </source>
</evidence>
<dbReference type="PANTHER" id="PTHR35848">
    <property type="entry name" value="OXALATE-BINDING PROTEIN"/>
    <property type="match status" value="1"/>
</dbReference>
<dbReference type="InterPro" id="IPR051610">
    <property type="entry name" value="GPI/OXD"/>
</dbReference>
<dbReference type="Proteomes" id="UP000325684">
    <property type="component" value="Unassembled WGS sequence"/>
</dbReference>